<feature type="chain" id="PRO_5004525637" evidence="1">
    <location>
        <begin position="30"/>
        <end position="199"/>
    </location>
</feature>
<dbReference type="AlphaFoldDB" id="S4XQS5"/>
<reference evidence="2 3" key="1">
    <citation type="journal article" date="2013" name="Sci. Rep.">
        <title>Extraordinary expansion of a Sorangium cellulosum genome from an alkaline milieu.</title>
        <authorList>
            <person name="Han K."/>
            <person name="Li Z.F."/>
            <person name="Peng R."/>
            <person name="Zhu L.P."/>
            <person name="Zhou T."/>
            <person name="Wang L.G."/>
            <person name="Li S.G."/>
            <person name="Zhang X.B."/>
            <person name="Hu W."/>
            <person name="Wu Z.H."/>
            <person name="Qin N."/>
            <person name="Li Y.Z."/>
        </authorList>
    </citation>
    <scope>NUCLEOTIDE SEQUENCE [LARGE SCALE GENOMIC DNA]</scope>
    <source>
        <strain evidence="2 3">So0157-2</strain>
    </source>
</reference>
<organism evidence="2 3">
    <name type="scientific">Sorangium cellulosum So0157-2</name>
    <dbReference type="NCBI Taxonomy" id="1254432"/>
    <lineage>
        <taxon>Bacteria</taxon>
        <taxon>Pseudomonadati</taxon>
        <taxon>Myxococcota</taxon>
        <taxon>Polyangia</taxon>
        <taxon>Polyangiales</taxon>
        <taxon>Polyangiaceae</taxon>
        <taxon>Sorangium</taxon>
    </lineage>
</organism>
<evidence type="ECO:0000313" key="2">
    <source>
        <dbReference type="EMBL" id="AGP34864.1"/>
    </source>
</evidence>
<proteinExistence type="predicted"/>
<gene>
    <name evidence="2" type="ORF">SCE1572_10270</name>
</gene>
<dbReference type="HOGENOM" id="CLU_1554269_0_0_7"/>
<dbReference type="RefSeq" id="WP_020734033.1">
    <property type="nucleotide sequence ID" value="NC_021658.1"/>
</dbReference>
<evidence type="ECO:0000256" key="1">
    <source>
        <dbReference type="SAM" id="SignalP"/>
    </source>
</evidence>
<dbReference type="EMBL" id="CP003969">
    <property type="protein sequence ID" value="AGP34864.1"/>
    <property type="molecule type" value="Genomic_DNA"/>
</dbReference>
<dbReference type="PATRIC" id="fig|1254432.3.peg.2301"/>
<dbReference type="Proteomes" id="UP000014803">
    <property type="component" value="Chromosome"/>
</dbReference>
<keyword evidence="1" id="KW-0732">Signal</keyword>
<evidence type="ECO:0000313" key="3">
    <source>
        <dbReference type="Proteomes" id="UP000014803"/>
    </source>
</evidence>
<dbReference type="STRING" id="1254432.SCE1572_10270"/>
<dbReference type="KEGG" id="scu:SCE1572_10270"/>
<accession>S4XQS5</accession>
<name>S4XQS5_SORCE</name>
<feature type="signal peptide" evidence="1">
    <location>
        <begin position="1"/>
        <end position="29"/>
    </location>
</feature>
<protein>
    <submittedName>
        <fullName evidence="2">Uncharacterized protein</fullName>
    </submittedName>
</protein>
<sequence length="199" mass="20497">MSAAAAPGPRRVPLRLAPLVLAGAASAAAAGGAAGCDDVSRFSTADGEAYCGAITLGGAFRAGLSPRVQMRLSLDADALDGPEPPGALWTYEAPDGAAPERRLLDGAPLRPIGALAHDPLSRLDFGEGRERNAIYAVSASDPAAEPLLAILSLRTDASVEVRLLRPGREPLAPGEAQAEGERQVFGNFRLTRRTGTCGF</sequence>